<evidence type="ECO:0000259" key="4">
    <source>
        <dbReference type="PROSITE" id="PS52004"/>
    </source>
</evidence>
<dbReference type="EMBL" id="MVBN01000013">
    <property type="protein sequence ID" value="OOK64377.1"/>
    <property type="molecule type" value="Genomic_DNA"/>
</dbReference>
<sequence length="319" mass="33652">MMSEFPTDRGWDLAGLFDPDPDTPHKSYASTGGFVDGVADFDPAFFGIAPSEALAMDPQHRMLLELSWEALERAGIDPARLRGSATGVFAGLIVQGYGMFAEEIEGYRLTGMTSSVASGRVSYVLGLEGPAVSVDTACSSSLVALHMAVQSLRSGSVTWRSPAAPPSTPPRRSSWSSAGTGAGAGRALQGLRGRGRRRRLVRGRRRAGGGAALGCAAVGHPVLAVVRGSAVNQDGASNGLTAPNGPSQQRVVRAALANAGLSAADVDVVEGHGTGTTLGIRLRRRRCWRPMGRGGRSRSGWGRLSRIWVIRRPRRGWRV</sequence>
<dbReference type="InterPro" id="IPR016039">
    <property type="entry name" value="Thiolase-like"/>
</dbReference>
<dbReference type="GO" id="GO:0004312">
    <property type="term" value="F:fatty acid synthase activity"/>
    <property type="evidence" value="ECO:0007669"/>
    <property type="project" value="TreeGrafter"/>
</dbReference>
<name>A0A1V3WBN2_MYCKA</name>
<comment type="similarity">
    <text evidence="2">Belongs to the thiolase-like superfamily. Beta-ketoacyl-ACP synthases family.</text>
</comment>
<evidence type="ECO:0000313" key="6">
    <source>
        <dbReference type="Proteomes" id="UP000188532"/>
    </source>
</evidence>
<dbReference type="SUPFAM" id="SSF53901">
    <property type="entry name" value="Thiolase-like"/>
    <property type="match status" value="1"/>
</dbReference>
<reference evidence="5 6" key="1">
    <citation type="submission" date="2017-02" db="EMBL/GenBank/DDBJ databases">
        <title>Complete genome sequences of Mycobacterium kansasii strains isolated from rhesus macaques.</title>
        <authorList>
            <person name="Panda A."/>
            <person name="Nagaraj S."/>
            <person name="Zhao X."/>
            <person name="Tettelin H."/>
            <person name="Detolla L.J."/>
        </authorList>
    </citation>
    <scope>NUCLEOTIDE SEQUENCE [LARGE SCALE GENOMIC DNA]</scope>
    <source>
        <strain evidence="5 6">11-3469</strain>
    </source>
</reference>
<keyword evidence="1 2" id="KW-0808">Transferase</keyword>
<accession>A0A1V3WBN2</accession>
<evidence type="ECO:0000256" key="3">
    <source>
        <dbReference type="SAM" id="MobiDB-lite"/>
    </source>
</evidence>
<protein>
    <submittedName>
        <fullName evidence="5">Beta-ketoacyl synthase, C-terminal domain protein</fullName>
    </submittedName>
</protein>
<dbReference type="PANTHER" id="PTHR43775">
    <property type="entry name" value="FATTY ACID SYNTHASE"/>
    <property type="match status" value="1"/>
</dbReference>
<dbReference type="InterPro" id="IPR020841">
    <property type="entry name" value="PKS_Beta-ketoAc_synthase_dom"/>
</dbReference>
<feature type="compositionally biased region" description="Basic residues" evidence="3">
    <location>
        <begin position="193"/>
        <end position="204"/>
    </location>
</feature>
<organism evidence="5 6">
    <name type="scientific">Mycobacterium kansasii</name>
    <dbReference type="NCBI Taxonomy" id="1768"/>
    <lineage>
        <taxon>Bacteria</taxon>
        <taxon>Bacillati</taxon>
        <taxon>Actinomycetota</taxon>
        <taxon>Actinomycetes</taxon>
        <taxon>Mycobacteriales</taxon>
        <taxon>Mycobacteriaceae</taxon>
        <taxon>Mycobacterium</taxon>
    </lineage>
</organism>
<dbReference type="CDD" id="cd00833">
    <property type="entry name" value="PKS"/>
    <property type="match status" value="1"/>
</dbReference>
<dbReference type="GO" id="GO:0004315">
    <property type="term" value="F:3-oxoacyl-[acyl-carrier-protein] synthase activity"/>
    <property type="evidence" value="ECO:0007669"/>
    <property type="project" value="InterPro"/>
</dbReference>
<proteinExistence type="inferred from homology"/>
<dbReference type="InterPro" id="IPR050091">
    <property type="entry name" value="PKS_NRPS_Biosynth_Enz"/>
</dbReference>
<feature type="region of interest" description="Disordered" evidence="3">
    <location>
        <begin position="156"/>
        <end position="204"/>
    </location>
</feature>
<dbReference type="PANTHER" id="PTHR43775:SF51">
    <property type="entry name" value="INACTIVE PHENOLPHTHIOCEROL SYNTHESIS POLYKETIDE SYNTHASE TYPE I PKS1-RELATED"/>
    <property type="match status" value="1"/>
</dbReference>
<dbReference type="Proteomes" id="UP000188532">
    <property type="component" value="Unassembled WGS sequence"/>
</dbReference>
<dbReference type="InterPro" id="IPR014031">
    <property type="entry name" value="Ketoacyl_synth_C"/>
</dbReference>
<comment type="caution">
    <text evidence="5">The sequence shown here is derived from an EMBL/GenBank/DDBJ whole genome shotgun (WGS) entry which is preliminary data.</text>
</comment>
<dbReference type="InterPro" id="IPR018201">
    <property type="entry name" value="Ketoacyl_synth_AS"/>
</dbReference>
<dbReference type="GO" id="GO:0006633">
    <property type="term" value="P:fatty acid biosynthetic process"/>
    <property type="evidence" value="ECO:0007669"/>
    <property type="project" value="InterPro"/>
</dbReference>
<dbReference type="PROSITE" id="PS00606">
    <property type="entry name" value="KS3_1"/>
    <property type="match status" value="1"/>
</dbReference>
<evidence type="ECO:0000313" key="5">
    <source>
        <dbReference type="EMBL" id="OOK64377.1"/>
    </source>
</evidence>
<evidence type="ECO:0000256" key="1">
    <source>
        <dbReference type="ARBA" id="ARBA00022679"/>
    </source>
</evidence>
<dbReference type="AlphaFoldDB" id="A0A1V3WBN2"/>
<dbReference type="InterPro" id="IPR014030">
    <property type="entry name" value="Ketoacyl_synth_N"/>
</dbReference>
<gene>
    <name evidence="5" type="ORF">BZL29_8303</name>
</gene>
<dbReference type="Gene3D" id="3.40.47.10">
    <property type="match status" value="2"/>
</dbReference>
<dbReference type="Pfam" id="PF00109">
    <property type="entry name" value="ketoacyl-synt"/>
    <property type="match status" value="1"/>
</dbReference>
<feature type="compositionally biased region" description="Low complexity" evidence="3">
    <location>
        <begin position="170"/>
        <end position="191"/>
    </location>
</feature>
<evidence type="ECO:0000256" key="2">
    <source>
        <dbReference type="RuleBase" id="RU003694"/>
    </source>
</evidence>
<feature type="domain" description="Ketosynthase family 3 (KS3)" evidence="4">
    <location>
        <begin position="1"/>
        <end position="319"/>
    </location>
</feature>
<dbReference type="SMART" id="SM00825">
    <property type="entry name" value="PKS_KS"/>
    <property type="match status" value="1"/>
</dbReference>
<dbReference type="PROSITE" id="PS52004">
    <property type="entry name" value="KS3_2"/>
    <property type="match status" value="1"/>
</dbReference>
<dbReference type="Pfam" id="PF02801">
    <property type="entry name" value="Ketoacyl-synt_C"/>
    <property type="match status" value="1"/>
</dbReference>